<reference evidence="1 2" key="1">
    <citation type="submission" date="2018-12" db="EMBL/GenBank/DDBJ databases">
        <title>Hymenobacter gummosus sp. nov., isolated from a spring.</title>
        <authorList>
            <person name="Nie L."/>
        </authorList>
    </citation>
    <scope>NUCLEOTIDE SEQUENCE [LARGE SCALE GENOMIC DNA]</scope>
    <source>
        <strain evidence="1 2">KCTC 52166</strain>
    </source>
</reference>
<keyword evidence="2" id="KW-1185">Reference proteome</keyword>
<proteinExistence type="predicted"/>
<dbReference type="RefSeq" id="WP_126694981.1">
    <property type="nucleotide sequence ID" value="NZ_RXOF01000013.1"/>
</dbReference>
<protein>
    <submittedName>
        <fullName evidence="1">Uncharacterized protein</fullName>
    </submittedName>
</protein>
<dbReference type="PROSITE" id="PS51257">
    <property type="entry name" value="PROKAR_LIPOPROTEIN"/>
    <property type="match status" value="1"/>
</dbReference>
<gene>
    <name evidence="1" type="ORF">EJV47_20010</name>
</gene>
<sequence length="112" mass="12019">MKYTLFALTLTAGLGSCQQAPRLVNSNTVAAQAGTAAGPVAESEADARNALRRYISAQPNASLFVVDSAAFVEVNAQWQALVPRTDWQGRMPNRAAFEVDKLTGEVRPLNVK</sequence>
<comment type="caution">
    <text evidence="1">The sequence shown here is derived from an EMBL/GenBank/DDBJ whole genome shotgun (WGS) entry which is preliminary data.</text>
</comment>
<evidence type="ECO:0000313" key="2">
    <source>
        <dbReference type="Proteomes" id="UP000282184"/>
    </source>
</evidence>
<organism evidence="1 2">
    <name type="scientific">Hymenobacter gummosus</name>
    <dbReference type="NCBI Taxonomy" id="1776032"/>
    <lineage>
        <taxon>Bacteria</taxon>
        <taxon>Pseudomonadati</taxon>
        <taxon>Bacteroidota</taxon>
        <taxon>Cytophagia</taxon>
        <taxon>Cytophagales</taxon>
        <taxon>Hymenobacteraceae</taxon>
        <taxon>Hymenobacter</taxon>
    </lineage>
</organism>
<dbReference type="EMBL" id="RXOF01000013">
    <property type="protein sequence ID" value="RTQ47182.1"/>
    <property type="molecule type" value="Genomic_DNA"/>
</dbReference>
<dbReference type="OrthoDB" id="886234at2"/>
<dbReference type="Proteomes" id="UP000282184">
    <property type="component" value="Unassembled WGS sequence"/>
</dbReference>
<accession>A0A3S0QFY7</accession>
<dbReference type="AlphaFoldDB" id="A0A3S0QFY7"/>
<name>A0A3S0QFY7_9BACT</name>
<evidence type="ECO:0000313" key="1">
    <source>
        <dbReference type="EMBL" id="RTQ47182.1"/>
    </source>
</evidence>